<dbReference type="Proteomes" id="UP001293718">
    <property type="component" value="Unassembled WGS sequence"/>
</dbReference>
<gene>
    <name evidence="2" type="ORF">SM757_00220</name>
</gene>
<accession>A0ABU5I8N0</accession>
<dbReference type="SUPFAM" id="SSF51556">
    <property type="entry name" value="Metallo-dependent hydrolases"/>
    <property type="match status" value="1"/>
</dbReference>
<sequence>MTHRLPPRCLPIKLDSTSNGEFAPVPLDRVAVQARAGASAALDAAACRVGLSRRDYLVSLLGAAATLAAFDRAFAAAGRHGGRFMLPAEAPFELAAAQAALGGDEFIFDVQLHHVNPKGAWRRRAGPQAFRNFPNSGCGLADHVECFSSGALLKDVFLDSDTAMGVLSHVPGGADTNPLDFEAAGATRDAARALDGTERLLLHGRCMPTLPGELDGMQVQAARFAVAAFKTYTQFGPRDGPAGFFLDDDRFGTPFIERARKLGVTRIAVHKGLPFGARGMAYSSARDIGPAARRHPDMSFLVYHSGFDPGLREGPHDPDARLGVDALLRSVQEAGNPPNVFAELGSTWRFVMRDPD</sequence>
<dbReference type="EMBL" id="JAXOJX010000001">
    <property type="protein sequence ID" value="MDZ5454986.1"/>
    <property type="molecule type" value="Genomic_DNA"/>
</dbReference>
<geneLocation type="plasmid" evidence="2">
    <name>unnamed</name>
</geneLocation>
<keyword evidence="2" id="KW-0614">Plasmid</keyword>
<keyword evidence="3" id="KW-1185">Reference proteome</keyword>
<comment type="caution">
    <text evidence="2">The sequence shown here is derived from an EMBL/GenBank/DDBJ whole genome shotgun (WGS) entry which is preliminary data.</text>
</comment>
<dbReference type="Gene3D" id="3.20.20.140">
    <property type="entry name" value="Metal-dependent hydrolases"/>
    <property type="match status" value="1"/>
</dbReference>
<reference evidence="2 3" key="1">
    <citation type="submission" date="2023-11" db="EMBL/GenBank/DDBJ databases">
        <title>Draft genome of Azohydromonas lata strain H1 (DSM1123), a polyhydroxyalkanoate producer.</title>
        <authorList>
            <person name="Traversa D."/>
            <person name="D'Addabbo P."/>
            <person name="Pazzani C."/>
            <person name="Manzari C."/>
            <person name="Chiara M."/>
            <person name="Scrascia M."/>
        </authorList>
    </citation>
    <scope>NUCLEOTIDE SEQUENCE [LARGE SCALE GENOMIC DNA]</scope>
    <source>
        <strain evidence="2 3">H1</strain>
        <plasmid evidence="2">unnamed</plasmid>
    </source>
</reference>
<proteinExistence type="predicted"/>
<organism evidence="2 3">
    <name type="scientific">Azohydromonas lata</name>
    <dbReference type="NCBI Taxonomy" id="45677"/>
    <lineage>
        <taxon>Bacteria</taxon>
        <taxon>Pseudomonadati</taxon>
        <taxon>Pseudomonadota</taxon>
        <taxon>Betaproteobacteria</taxon>
        <taxon>Burkholderiales</taxon>
        <taxon>Sphaerotilaceae</taxon>
        <taxon>Azohydromonas</taxon>
    </lineage>
</organism>
<dbReference type="InterPro" id="IPR032466">
    <property type="entry name" value="Metal_Hydrolase"/>
</dbReference>
<dbReference type="PANTHER" id="PTHR42889:SF1">
    <property type="entry name" value="BLR3681 PROTEIN"/>
    <property type="match status" value="1"/>
</dbReference>
<dbReference type="Pfam" id="PF04909">
    <property type="entry name" value="Amidohydro_2"/>
    <property type="match status" value="1"/>
</dbReference>
<evidence type="ECO:0000313" key="3">
    <source>
        <dbReference type="Proteomes" id="UP001293718"/>
    </source>
</evidence>
<dbReference type="InterPro" id="IPR006680">
    <property type="entry name" value="Amidohydro-rel"/>
</dbReference>
<protein>
    <recommendedName>
        <fullName evidence="1">Amidohydrolase-related domain-containing protein</fullName>
    </recommendedName>
</protein>
<name>A0ABU5I8N0_9BURK</name>
<evidence type="ECO:0000313" key="2">
    <source>
        <dbReference type="EMBL" id="MDZ5454986.1"/>
    </source>
</evidence>
<dbReference type="PANTHER" id="PTHR42889">
    <property type="entry name" value="BLR3681 PROTEIN"/>
    <property type="match status" value="1"/>
</dbReference>
<evidence type="ECO:0000259" key="1">
    <source>
        <dbReference type="Pfam" id="PF04909"/>
    </source>
</evidence>
<feature type="domain" description="Amidohydrolase-related" evidence="1">
    <location>
        <begin position="156"/>
        <end position="310"/>
    </location>
</feature>
<dbReference type="RefSeq" id="WP_322464086.1">
    <property type="nucleotide sequence ID" value="NZ_JAXOJX010000001.1"/>
</dbReference>